<keyword evidence="2" id="KW-1185">Reference proteome</keyword>
<dbReference type="STRING" id="587909.SAMN05421810_111122"/>
<evidence type="ECO:0000313" key="2">
    <source>
        <dbReference type="Proteomes" id="UP000198727"/>
    </source>
</evidence>
<organism evidence="1 2">
    <name type="scientific">Amycolatopsis arida</name>
    <dbReference type="NCBI Taxonomy" id="587909"/>
    <lineage>
        <taxon>Bacteria</taxon>
        <taxon>Bacillati</taxon>
        <taxon>Actinomycetota</taxon>
        <taxon>Actinomycetes</taxon>
        <taxon>Pseudonocardiales</taxon>
        <taxon>Pseudonocardiaceae</taxon>
        <taxon>Amycolatopsis</taxon>
    </lineage>
</organism>
<dbReference type="EMBL" id="FOWW01000011">
    <property type="protein sequence ID" value="SFQ64333.1"/>
    <property type="molecule type" value="Genomic_DNA"/>
</dbReference>
<dbReference type="RefSeq" id="WP_134046363.1">
    <property type="nucleotide sequence ID" value="NZ_FOWW01000011.1"/>
</dbReference>
<gene>
    <name evidence="1" type="ORF">SAMN05421810_111122</name>
</gene>
<dbReference type="OrthoDB" id="9996993at2"/>
<dbReference type="AlphaFoldDB" id="A0A1I6A6T4"/>
<sequence>MTGYKITLDELAAAGKAASSLSAQLAAIDLSAGLRRVAEAMPGSRAAQVAASLAAAWKAQVDELGQRAGEHGEKLHEAREHYITNEEAAEADIRFDRTGQVRPV</sequence>
<protein>
    <recommendedName>
        <fullName evidence="3">Excreted virulence factor EspC, type VII ESX diderm</fullName>
    </recommendedName>
</protein>
<evidence type="ECO:0000313" key="1">
    <source>
        <dbReference type="EMBL" id="SFQ64333.1"/>
    </source>
</evidence>
<proteinExistence type="predicted"/>
<dbReference type="Proteomes" id="UP000198727">
    <property type="component" value="Unassembled WGS sequence"/>
</dbReference>
<reference evidence="2" key="1">
    <citation type="submission" date="2016-10" db="EMBL/GenBank/DDBJ databases">
        <authorList>
            <person name="Varghese N."/>
            <person name="Submissions S."/>
        </authorList>
    </citation>
    <scope>NUCLEOTIDE SEQUENCE [LARGE SCALE GENOMIC DNA]</scope>
    <source>
        <strain evidence="2">CGMCC 4.5579</strain>
    </source>
</reference>
<accession>A0A1I6A6T4</accession>
<evidence type="ECO:0008006" key="3">
    <source>
        <dbReference type="Google" id="ProtNLM"/>
    </source>
</evidence>
<name>A0A1I6A6T4_9PSEU</name>